<accession>A0ABS0C4P8</accession>
<dbReference type="GeneID" id="86966184"/>
<proteinExistence type="predicted"/>
<evidence type="ECO:0000313" key="2">
    <source>
        <dbReference type="Proteomes" id="UP000807309"/>
    </source>
</evidence>
<evidence type="ECO:0000313" key="1">
    <source>
        <dbReference type="EMBL" id="MBF6225368.1"/>
    </source>
</evidence>
<sequence length="53" mass="5689">MRFGVVVLLTAGPFPLGCGGSWFMSYLLFDFLLPLIGPAAAEYWATLLVVGPL</sequence>
<dbReference type="Proteomes" id="UP000807309">
    <property type="component" value="Unassembled WGS sequence"/>
</dbReference>
<name>A0ABS0C4P8_9NOCA</name>
<dbReference type="EMBL" id="JADLRE010000006">
    <property type="protein sequence ID" value="MBF6225368.1"/>
    <property type="molecule type" value="Genomic_DNA"/>
</dbReference>
<keyword evidence="2" id="KW-1185">Reference proteome</keyword>
<organism evidence="1 2">
    <name type="scientific">Nocardia abscessus</name>
    <dbReference type="NCBI Taxonomy" id="120957"/>
    <lineage>
        <taxon>Bacteria</taxon>
        <taxon>Bacillati</taxon>
        <taxon>Actinomycetota</taxon>
        <taxon>Actinomycetes</taxon>
        <taxon>Mycobacteriales</taxon>
        <taxon>Nocardiaceae</taxon>
        <taxon>Nocardia</taxon>
    </lineage>
</organism>
<protein>
    <submittedName>
        <fullName evidence="1">Uncharacterized protein</fullName>
    </submittedName>
</protein>
<comment type="caution">
    <text evidence="1">The sequence shown here is derived from an EMBL/GenBank/DDBJ whole genome shotgun (WGS) entry which is preliminary data.</text>
</comment>
<reference evidence="1 2" key="1">
    <citation type="submission" date="2020-10" db="EMBL/GenBank/DDBJ databases">
        <title>Identification of Nocardia species via Next-generation sequencing and recognition of intraspecies genetic diversity.</title>
        <authorList>
            <person name="Li P."/>
            <person name="Li P."/>
            <person name="Lu B."/>
        </authorList>
    </citation>
    <scope>NUCLEOTIDE SEQUENCE [LARGE SCALE GENOMIC DNA]</scope>
    <source>
        <strain evidence="1 2">N-11</strain>
    </source>
</reference>
<gene>
    <name evidence="1" type="ORF">IU470_09620</name>
</gene>
<dbReference type="RefSeq" id="WP_181722152.1">
    <property type="nucleotide sequence ID" value="NZ_JADLPR010000001.1"/>
</dbReference>